<dbReference type="OrthoDB" id="526867at2"/>
<organism evidence="2 3">
    <name type="scientific">Siansivirga zeaxanthinifaciens CC-SAMT-1</name>
    <dbReference type="NCBI Taxonomy" id="1454006"/>
    <lineage>
        <taxon>Bacteria</taxon>
        <taxon>Pseudomonadati</taxon>
        <taxon>Bacteroidota</taxon>
        <taxon>Flavobacteriia</taxon>
        <taxon>Flavobacteriales</taxon>
        <taxon>Flavobacteriaceae</taxon>
        <taxon>Siansivirga</taxon>
    </lineage>
</organism>
<keyword evidence="3" id="KW-1185">Reference proteome</keyword>
<dbReference type="PANTHER" id="PTHR46361:SF3">
    <property type="entry name" value="ELECTRON CARRIER_ PROTEIN DISULFIDE OXIDOREDUCTASE"/>
    <property type="match status" value="1"/>
</dbReference>
<evidence type="ECO:0000259" key="1">
    <source>
        <dbReference type="Pfam" id="PF04784"/>
    </source>
</evidence>
<dbReference type="KEGG" id="sze:AW14_01615"/>
<dbReference type="HOGENOM" id="CLU_054137_1_0_10"/>
<name>A0A0C5WAX9_9FLAO</name>
<sequence>MKNILFLTIISFILSCSGSKTIINKSHNKETQSQKINDSVLELSSISLNKPSSMNNEKEEKIIIDDTTEFNQVLTKPFISIHVLWDDLLQKHVSEDGIVNYKSFKTEHKKLLDYIHDLNLSYNNDHLKSLNKEEKLSYWINAYNALTIDLILQNYPLNSIKDINNPWEQRLWKFGEKWFNLNDIEHEILRKMNEPRIHFAIVCASVSCPKLQNEAFEASKLETQLTEATKAFLTDSSRNNIQENNVQISKIFQWFSKDFKQDGSIIDFLNKYSDIKIASKAKINYKDYNWNLNE</sequence>
<protein>
    <recommendedName>
        <fullName evidence="1">DUF547 domain-containing protein</fullName>
    </recommendedName>
</protein>
<dbReference type="PANTHER" id="PTHR46361">
    <property type="entry name" value="ELECTRON CARRIER/ PROTEIN DISULFIDE OXIDOREDUCTASE"/>
    <property type="match status" value="1"/>
</dbReference>
<gene>
    <name evidence="2" type="ORF">AW14_01615</name>
</gene>
<dbReference type="STRING" id="1454006.AW14_01615"/>
<evidence type="ECO:0000313" key="3">
    <source>
        <dbReference type="Proteomes" id="UP000032229"/>
    </source>
</evidence>
<accession>A0A0C5WAX9</accession>
<evidence type="ECO:0000313" key="2">
    <source>
        <dbReference type="EMBL" id="AJR02539.1"/>
    </source>
</evidence>
<dbReference type="PATRIC" id="fig|1454006.5.peg.305"/>
<dbReference type="EMBL" id="CP007202">
    <property type="protein sequence ID" value="AJR02539.1"/>
    <property type="molecule type" value="Genomic_DNA"/>
</dbReference>
<dbReference type="InterPro" id="IPR006869">
    <property type="entry name" value="DUF547"/>
</dbReference>
<dbReference type="AlphaFoldDB" id="A0A0C5WAX9"/>
<proteinExistence type="predicted"/>
<feature type="domain" description="DUF547" evidence="1">
    <location>
        <begin position="127"/>
        <end position="233"/>
    </location>
</feature>
<dbReference type="PROSITE" id="PS51257">
    <property type="entry name" value="PROKAR_LIPOPROTEIN"/>
    <property type="match status" value="1"/>
</dbReference>
<dbReference type="Proteomes" id="UP000032229">
    <property type="component" value="Chromosome"/>
</dbReference>
<reference evidence="2 3" key="1">
    <citation type="submission" date="2014-02" db="EMBL/GenBank/DDBJ databases">
        <authorList>
            <person name="Young C.-C."/>
            <person name="Hameed A."/>
            <person name="Huang H.-C."/>
            <person name="Shahina M."/>
        </authorList>
    </citation>
    <scope>NUCLEOTIDE SEQUENCE [LARGE SCALE GENOMIC DNA]</scope>
    <source>
        <strain evidence="2 3">CC-SAMT-1</strain>
    </source>
</reference>
<dbReference type="Pfam" id="PF04784">
    <property type="entry name" value="DUF547"/>
    <property type="match status" value="1"/>
</dbReference>